<feature type="chain" id="PRO_5046373398" description="RING-type E3 ubiquitin transferase" evidence="16">
    <location>
        <begin position="31"/>
        <end position="358"/>
    </location>
</feature>
<evidence type="ECO:0000256" key="13">
    <source>
        <dbReference type="ARBA" id="ARBA00046288"/>
    </source>
</evidence>
<dbReference type="InterPro" id="IPR013083">
    <property type="entry name" value="Znf_RING/FYVE/PHD"/>
</dbReference>
<evidence type="ECO:0000256" key="2">
    <source>
        <dbReference type="ARBA" id="ARBA00004906"/>
    </source>
</evidence>
<keyword evidence="8 14" id="KW-0863">Zinc-finger</keyword>
<sequence>MVGQWPSLALALAVTKISLILLVLPAPSWAVVRAILDENASTVDFADLPALFGVPLAPEGLRGYLMEAKPPNACQPIEGPRPSNSSLGAIVLIRRYDCTFDLKVLHAQRAGFEAAIVHNVRSDDLVHMAHVYEDLRSQIAIPSVFVGEAASQDLRVIVRCDKSVHVLLLPDAPPCTDLDCHPVLATSWALGRALVLLTSTALVLRRVWHWLCSWWGRGPRVKEPAPARQKAQVQIFTRSHDLCAICLDEYEEGDPLKILPCSHAYHCKCIDPWLAHAARRTCPVCKQSVAGSEDSSNSNAESGGDDDDPSLPGHQPPLWAVQARLRARRLELLTRRGVRRHCSAVSVRGAWERAPTPH</sequence>
<evidence type="ECO:0000313" key="19">
    <source>
        <dbReference type="RefSeq" id="XP_012863102.2"/>
    </source>
</evidence>
<keyword evidence="18" id="KW-1185">Reference proteome</keyword>
<feature type="domain" description="RING-type" evidence="17">
    <location>
        <begin position="243"/>
        <end position="286"/>
    </location>
</feature>
<dbReference type="PROSITE" id="PS50089">
    <property type="entry name" value="ZF_RING_2"/>
    <property type="match status" value="1"/>
</dbReference>
<feature type="signal peptide" evidence="16">
    <location>
        <begin position="1"/>
        <end position="30"/>
    </location>
</feature>
<evidence type="ECO:0000256" key="9">
    <source>
        <dbReference type="ARBA" id="ARBA00022833"/>
    </source>
</evidence>
<dbReference type="RefSeq" id="XP_012863102.2">
    <property type="nucleotide sequence ID" value="XM_013007648.2"/>
</dbReference>
<dbReference type="Pfam" id="PF13639">
    <property type="entry name" value="zf-RING_2"/>
    <property type="match status" value="1"/>
</dbReference>
<proteinExistence type="predicted"/>
<feature type="compositionally biased region" description="Polar residues" evidence="15">
    <location>
        <begin position="289"/>
        <end position="301"/>
    </location>
</feature>
<keyword evidence="7 16" id="KW-0732">Signal</keyword>
<dbReference type="CDD" id="cd02123">
    <property type="entry name" value="PA_C_RZF_like"/>
    <property type="match status" value="1"/>
</dbReference>
<accession>A0ABM0ZT93</accession>
<gene>
    <name evidence="19" type="primary">ZNRF4</name>
</gene>
<dbReference type="InterPro" id="IPR001841">
    <property type="entry name" value="Znf_RING"/>
</dbReference>
<evidence type="ECO:0000256" key="7">
    <source>
        <dbReference type="ARBA" id="ARBA00022729"/>
    </source>
</evidence>
<evidence type="ECO:0000256" key="12">
    <source>
        <dbReference type="ARBA" id="ARBA00023180"/>
    </source>
</evidence>
<evidence type="ECO:0000256" key="10">
    <source>
        <dbReference type="ARBA" id="ARBA00022989"/>
    </source>
</evidence>
<dbReference type="Proteomes" id="UP000694863">
    <property type="component" value="Unplaced"/>
</dbReference>
<name>A0ABM0ZT93_ECHTE</name>
<evidence type="ECO:0000256" key="4">
    <source>
        <dbReference type="ARBA" id="ARBA00022679"/>
    </source>
</evidence>
<evidence type="ECO:0000313" key="18">
    <source>
        <dbReference type="Proteomes" id="UP000694863"/>
    </source>
</evidence>
<keyword evidence="9" id="KW-0862">Zinc</keyword>
<dbReference type="Gene3D" id="3.30.40.10">
    <property type="entry name" value="Zinc/RING finger domain, C3HC4 (zinc finger)"/>
    <property type="match status" value="1"/>
</dbReference>
<keyword evidence="6" id="KW-0479">Metal-binding</keyword>
<dbReference type="InterPro" id="IPR051653">
    <property type="entry name" value="E3_ligase_sorting_rcpt"/>
</dbReference>
<evidence type="ECO:0000256" key="6">
    <source>
        <dbReference type="ARBA" id="ARBA00022723"/>
    </source>
</evidence>
<keyword evidence="12" id="KW-0325">Glycoprotein</keyword>
<dbReference type="SUPFAM" id="SSF52025">
    <property type="entry name" value="PA domain"/>
    <property type="match status" value="1"/>
</dbReference>
<protein>
    <recommendedName>
        <fullName evidence="3">RING-type E3 ubiquitin transferase</fullName>
        <ecNumber evidence="3">2.3.2.27</ecNumber>
    </recommendedName>
</protein>
<evidence type="ECO:0000256" key="3">
    <source>
        <dbReference type="ARBA" id="ARBA00012483"/>
    </source>
</evidence>
<evidence type="ECO:0000259" key="17">
    <source>
        <dbReference type="PROSITE" id="PS50089"/>
    </source>
</evidence>
<evidence type="ECO:0000256" key="8">
    <source>
        <dbReference type="ARBA" id="ARBA00022771"/>
    </source>
</evidence>
<dbReference type="SUPFAM" id="SSF57850">
    <property type="entry name" value="RING/U-box"/>
    <property type="match status" value="1"/>
</dbReference>
<comment type="pathway">
    <text evidence="2">Protein modification; protein ubiquitination.</text>
</comment>
<reference evidence="19" key="1">
    <citation type="submission" date="2025-08" db="UniProtKB">
        <authorList>
            <consortium name="RefSeq"/>
        </authorList>
    </citation>
    <scope>IDENTIFICATION</scope>
</reference>
<dbReference type="SMART" id="SM00744">
    <property type="entry name" value="RINGv"/>
    <property type="match status" value="1"/>
</dbReference>
<dbReference type="InterPro" id="IPR011016">
    <property type="entry name" value="Znf_RING-CH"/>
</dbReference>
<dbReference type="InterPro" id="IPR003137">
    <property type="entry name" value="PA_domain"/>
</dbReference>
<keyword evidence="5" id="KW-0812">Transmembrane</keyword>
<dbReference type="InterPro" id="IPR044744">
    <property type="entry name" value="ZNRF4/RNF13/RNF167_PA"/>
</dbReference>
<keyword evidence="10" id="KW-1133">Transmembrane helix</keyword>
<dbReference type="SMART" id="SM00184">
    <property type="entry name" value="RING"/>
    <property type="match status" value="1"/>
</dbReference>
<dbReference type="Pfam" id="PF02225">
    <property type="entry name" value="PA"/>
    <property type="match status" value="1"/>
</dbReference>
<dbReference type="PANTHER" id="PTHR47168">
    <property type="entry name" value="RING ZINC FINGER DOMAIN SUPERFAMILY PROTEIN-RELATED"/>
    <property type="match status" value="1"/>
</dbReference>
<feature type="region of interest" description="Disordered" evidence="15">
    <location>
        <begin position="289"/>
        <end position="316"/>
    </location>
</feature>
<comment type="catalytic activity">
    <reaction evidence="1">
        <text>S-ubiquitinyl-[E2 ubiquitin-conjugating enzyme]-L-cysteine + [acceptor protein]-L-lysine = [E2 ubiquitin-conjugating enzyme]-L-cysteine + N(6)-ubiquitinyl-[acceptor protein]-L-lysine.</text>
        <dbReference type="EC" id="2.3.2.27"/>
    </reaction>
</comment>
<dbReference type="Gene3D" id="3.50.30.30">
    <property type="match status" value="1"/>
</dbReference>
<evidence type="ECO:0000256" key="1">
    <source>
        <dbReference type="ARBA" id="ARBA00000900"/>
    </source>
</evidence>
<keyword evidence="4" id="KW-0808">Transferase</keyword>
<dbReference type="InterPro" id="IPR046450">
    <property type="entry name" value="PA_dom_sf"/>
</dbReference>
<dbReference type="GeneID" id="101646843"/>
<evidence type="ECO:0000256" key="5">
    <source>
        <dbReference type="ARBA" id="ARBA00022692"/>
    </source>
</evidence>
<evidence type="ECO:0000256" key="14">
    <source>
        <dbReference type="PROSITE-ProRule" id="PRU00175"/>
    </source>
</evidence>
<evidence type="ECO:0000256" key="16">
    <source>
        <dbReference type="SAM" id="SignalP"/>
    </source>
</evidence>
<dbReference type="EC" id="2.3.2.27" evidence="3"/>
<keyword evidence="11" id="KW-0472">Membrane</keyword>
<dbReference type="PANTHER" id="PTHR47168:SF1">
    <property type="entry name" value="OS02G0798600 PROTEIN"/>
    <property type="match status" value="1"/>
</dbReference>
<evidence type="ECO:0000256" key="11">
    <source>
        <dbReference type="ARBA" id="ARBA00023136"/>
    </source>
</evidence>
<evidence type="ECO:0000256" key="15">
    <source>
        <dbReference type="SAM" id="MobiDB-lite"/>
    </source>
</evidence>
<comment type="subcellular location">
    <subcellularLocation>
        <location evidence="13">Endomembrane system</location>
        <topology evidence="13">Single-pass type I membrane protein</topology>
    </subcellularLocation>
</comment>
<organism evidence="18 19">
    <name type="scientific">Echinops telfairi</name>
    <name type="common">Lesser hedgehog tenrec</name>
    <dbReference type="NCBI Taxonomy" id="9371"/>
    <lineage>
        <taxon>Eukaryota</taxon>
        <taxon>Metazoa</taxon>
        <taxon>Chordata</taxon>
        <taxon>Craniata</taxon>
        <taxon>Vertebrata</taxon>
        <taxon>Euteleostomi</taxon>
        <taxon>Mammalia</taxon>
        <taxon>Eutheria</taxon>
        <taxon>Afrotheria</taxon>
        <taxon>Tenrecidae</taxon>
        <taxon>Tenrecinae</taxon>
        <taxon>Echinops</taxon>
    </lineage>
</organism>